<evidence type="ECO:0000313" key="2">
    <source>
        <dbReference type="Proteomes" id="UP000322667"/>
    </source>
</evidence>
<accession>A0A5D2PGP7</accession>
<protein>
    <submittedName>
        <fullName evidence="1">Uncharacterized protein</fullName>
    </submittedName>
</protein>
<dbReference type="Proteomes" id="UP000322667">
    <property type="component" value="Chromosome A08"/>
</dbReference>
<dbReference type="AlphaFoldDB" id="A0A5D2PGP7"/>
<proteinExistence type="predicted"/>
<gene>
    <name evidence="1" type="ORF">ES332_A08G164800v1</name>
</gene>
<organism evidence="1 2">
    <name type="scientific">Gossypium tomentosum</name>
    <name type="common">Hawaiian cotton</name>
    <name type="synonym">Gossypium sandvicense</name>
    <dbReference type="NCBI Taxonomy" id="34277"/>
    <lineage>
        <taxon>Eukaryota</taxon>
        <taxon>Viridiplantae</taxon>
        <taxon>Streptophyta</taxon>
        <taxon>Embryophyta</taxon>
        <taxon>Tracheophyta</taxon>
        <taxon>Spermatophyta</taxon>
        <taxon>Magnoliopsida</taxon>
        <taxon>eudicotyledons</taxon>
        <taxon>Gunneridae</taxon>
        <taxon>Pentapetalae</taxon>
        <taxon>rosids</taxon>
        <taxon>malvids</taxon>
        <taxon>Malvales</taxon>
        <taxon>Malvaceae</taxon>
        <taxon>Malvoideae</taxon>
        <taxon>Gossypium</taxon>
    </lineage>
</organism>
<sequence>MVDLIASPSSKIKSPSLPPSDSMNFLTKLVESTPRSLSFQDIAILGDGSRSTAISTAATSDPSINLTFLVFQSLEGRESSSPPSALREFAIMLYMYDIFIFNTSSFHYFKSFVI</sequence>
<keyword evidence="2" id="KW-1185">Reference proteome</keyword>
<evidence type="ECO:0000313" key="1">
    <source>
        <dbReference type="EMBL" id="TYI15113.1"/>
    </source>
</evidence>
<dbReference type="EMBL" id="CM017617">
    <property type="protein sequence ID" value="TYI15113.1"/>
    <property type="molecule type" value="Genomic_DNA"/>
</dbReference>
<name>A0A5D2PGP7_GOSTO</name>
<reference evidence="1 2" key="1">
    <citation type="submission" date="2019-07" db="EMBL/GenBank/DDBJ databases">
        <title>WGS assembly of Gossypium tomentosum.</title>
        <authorList>
            <person name="Chen Z.J."/>
            <person name="Sreedasyam A."/>
            <person name="Ando A."/>
            <person name="Song Q."/>
            <person name="De L."/>
            <person name="Hulse-Kemp A."/>
            <person name="Ding M."/>
            <person name="Ye W."/>
            <person name="Kirkbride R."/>
            <person name="Jenkins J."/>
            <person name="Plott C."/>
            <person name="Lovell J."/>
            <person name="Lin Y.-M."/>
            <person name="Vaughn R."/>
            <person name="Liu B."/>
            <person name="Li W."/>
            <person name="Simpson S."/>
            <person name="Scheffler B."/>
            <person name="Saski C."/>
            <person name="Grover C."/>
            <person name="Hu G."/>
            <person name="Conover J."/>
            <person name="Carlson J."/>
            <person name="Shu S."/>
            <person name="Boston L."/>
            <person name="Williams M."/>
            <person name="Peterson D."/>
            <person name="Mcgee K."/>
            <person name="Jones D."/>
            <person name="Wendel J."/>
            <person name="Stelly D."/>
            <person name="Grimwood J."/>
            <person name="Schmutz J."/>
        </authorList>
    </citation>
    <scope>NUCLEOTIDE SEQUENCE [LARGE SCALE GENOMIC DNA]</scope>
    <source>
        <strain evidence="1">7179.01</strain>
    </source>
</reference>